<sequence>MEVAHPRIKWVKLDSYEYICRVKWHPDNKRFALQTMNRAQTELDLFYIDRKTGKNLGRVLHETDEGWVNINDDLYFLESGDFLWQSERDGYAHLYRFREDGQLINQVTSGPWALRSSGGPFWLRRSVVNIDEKNSQVYFTALKKSSVERHLYRIGFDGSGLERVTKDNGVHKVGFSPDGQYYLDSYSNSSTLPSLTLHKNDGTNLHALAKPRPELLQGLNLQTPELFTIPTSDGFPMPAQILKPKDFDSGKSYPLIFHIYGGPSAPTVFDQWQGSSLFFDNMLLDRGYLVVKFDHRSATAISKKLENRLIKMMSGPIEIVDILDGIHWLKSQSYIDPDRVGIWGWSGGGSFTLNAMTNTREFKAGISGAPVTDWHYYDTKWGEFAMKRPQDNPEGYEKTSFVKSAKNLHGRLLLIHGTYDDNVHPQNSWHFIDELIKENIMFDMMFYPMRKHGFRDKPARIHRQNTMLEFWQKNL</sequence>
<dbReference type="PANTHER" id="PTHR11731">
    <property type="entry name" value="PROTEASE FAMILY S9B,C DIPEPTIDYL-PEPTIDASE IV-RELATED"/>
    <property type="match status" value="1"/>
</dbReference>
<dbReference type="InterPro" id="IPR001375">
    <property type="entry name" value="Peptidase_S9_cat"/>
</dbReference>
<dbReference type="Gene3D" id="2.140.10.30">
    <property type="entry name" value="Dipeptidylpeptidase IV, N-terminal domain"/>
    <property type="match status" value="1"/>
</dbReference>
<feature type="domain" description="Peptidase S9 prolyl oligopeptidase catalytic" evidence="1">
    <location>
        <begin position="283"/>
        <end position="475"/>
    </location>
</feature>
<proteinExistence type="predicted"/>
<dbReference type="GO" id="GO:0008239">
    <property type="term" value="F:dipeptidyl-peptidase activity"/>
    <property type="evidence" value="ECO:0007669"/>
    <property type="project" value="TreeGrafter"/>
</dbReference>
<name>A0A381YCD7_9ZZZZ</name>
<feature type="domain" description="Dipeptidylpeptidase IV N-terminal" evidence="2">
    <location>
        <begin position="14"/>
        <end position="191"/>
    </location>
</feature>
<dbReference type="SUPFAM" id="SSF53474">
    <property type="entry name" value="alpha/beta-Hydrolases"/>
    <property type="match status" value="1"/>
</dbReference>
<evidence type="ECO:0000313" key="3">
    <source>
        <dbReference type="EMBL" id="SVA74540.1"/>
    </source>
</evidence>
<dbReference type="PANTHER" id="PTHR11731:SF193">
    <property type="entry name" value="DIPEPTIDYL PEPTIDASE 9"/>
    <property type="match status" value="1"/>
</dbReference>
<reference evidence="3" key="1">
    <citation type="submission" date="2018-05" db="EMBL/GenBank/DDBJ databases">
        <authorList>
            <person name="Lanie J.A."/>
            <person name="Ng W.-L."/>
            <person name="Kazmierczak K.M."/>
            <person name="Andrzejewski T.M."/>
            <person name="Davidsen T.M."/>
            <person name="Wayne K.J."/>
            <person name="Tettelin H."/>
            <person name="Glass J.I."/>
            <person name="Rusch D."/>
            <person name="Podicherti R."/>
            <person name="Tsui H.-C.T."/>
            <person name="Winkler M.E."/>
        </authorList>
    </citation>
    <scope>NUCLEOTIDE SEQUENCE</scope>
</reference>
<dbReference type="Gene3D" id="3.40.50.1820">
    <property type="entry name" value="alpha/beta hydrolase"/>
    <property type="match status" value="1"/>
</dbReference>
<dbReference type="Pfam" id="PF00326">
    <property type="entry name" value="Peptidase_S9"/>
    <property type="match status" value="1"/>
</dbReference>
<organism evidence="3">
    <name type="scientific">marine metagenome</name>
    <dbReference type="NCBI Taxonomy" id="408172"/>
    <lineage>
        <taxon>unclassified sequences</taxon>
        <taxon>metagenomes</taxon>
        <taxon>ecological metagenomes</taxon>
    </lineage>
</organism>
<dbReference type="InterPro" id="IPR029058">
    <property type="entry name" value="AB_hydrolase_fold"/>
</dbReference>
<dbReference type="EMBL" id="UINC01017866">
    <property type="protein sequence ID" value="SVA74540.1"/>
    <property type="molecule type" value="Genomic_DNA"/>
</dbReference>
<gene>
    <name evidence="3" type="ORF">METZ01_LOCUS127394</name>
</gene>
<dbReference type="SUPFAM" id="SSF82171">
    <property type="entry name" value="DPP6 N-terminal domain-like"/>
    <property type="match status" value="1"/>
</dbReference>
<evidence type="ECO:0000259" key="1">
    <source>
        <dbReference type="Pfam" id="PF00326"/>
    </source>
</evidence>
<dbReference type="Pfam" id="PF00930">
    <property type="entry name" value="DPPIV_N"/>
    <property type="match status" value="1"/>
</dbReference>
<dbReference type="GO" id="GO:0006508">
    <property type="term" value="P:proteolysis"/>
    <property type="evidence" value="ECO:0007669"/>
    <property type="project" value="InterPro"/>
</dbReference>
<evidence type="ECO:0008006" key="4">
    <source>
        <dbReference type="Google" id="ProtNLM"/>
    </source>
</evidence>
<dbReference type="InterPro" id="IPR050278">
    <property type="entry name" value="Serine_Prot_S9B/DPPIV"/>
</dbReference>
<evidence type="ECO:0000259" key="2">
    <source>
        <dbReference type="Pfam" id="PF00930"/>
    </source>
</evidence>
<dbReference type="AlphaFoldDB" id="A0A381YCD7"/>
<dbReference type="InterPro" id="IPR002469">
    <property type="entry name" value="Peptidase_S9B_N"/>
</dbReference>
<dbReference type="GO" id="GO:0008236">
    <property type="term" value="F:serine-type peptidase activity"/>
    <property type="evidence" value="ECO:0007669"/>
    <property type="project" value="InterPro"/>
</dbReference>
<protein>
    <recommendedName>
        <fullName evidence="4">Peptidase S9 prolyl oligopeptidase catalytic domain-containing protein</fullName>
    </recommendedName>
</protein>
<accession>A0A381YCD7</accession>